<name>A0ABY3T1G3_9GAMM</name>
<evidence type="ECO:0000313" key="3">
    <source>
        <dbReference type="Proteomes" id="UP001054801"/>
    </source>
</evidence>
<proteinExistence type="predicted"/>
<dbReference type="InterPro" id="IPR038729">
    <property type="entry name" value="Rad50/SbcC_AAA"/>
</dbReference>
<dbReference type="InterPro" id="IPR003593">
    <property type="entry name" value="AAA+_ATPase"/>
</dbReference>
<keyword evidence="3" id="KW-1185">Reference proteome</keyword>
<protein>
    <submittedName>
        <fullName evidence="2">AAA family ATPase</fullName>
    </submittedName>
</protein>
<evidence type="ECO:0000313" key="2">
    <source>
        <dbReference type="EMBL" id="UJS25077.1"/>
    </source>
</evidence>
<dbReference type="SMART" id="SM00382">
    <property type="entry name" value="AAA"/>
    <property type="match status" value="1"/>
</dbReference>
<organism evidence="2 3">
    <name type="scientific">Thiothrix winogradskyi</name>
    <dbReference type="NCBI Taxonomy" id="96472"/>
    <lineage>
        <taxon>Bacteria</taxon>
        <taxon>Pseudomonadati</taxon>
        <taxon>Pseudomonadota</taxon>
        <taxon>Gammaproteobacteria</taxon>
        <taxon>Thiotrichales</taxon>
        <taxon>Thiotrichaceae</taxon>
        <taxon>Thiothrix</taxon>
    </lineage>
</organism>
<dbReference type="InterPro" id="IPR003959">
    <property type="entry name" value="ATPase_AAA_core"/>
</dbReference>
<feature type="domain" description="AAA+ ATPase" evidence="1">
    <location>
        <begin position="26"/>
        <end position="370"/>
    </location>
</feature>
<dbReference type="SUPFAM" id="SSF52540">
    <property type="entry name" value="P-loop containing nucleoside triphosphate hydrolases"/>
    <property type="match status" value="1"/>
</dbReference>
<dbReference type="Gene3D" id="3.40.50.300">
    <property type="entry name" value="P-loop containing nucleotide triphosphate hydrolases"/>
    <property type="match status" value="1"/>
</dbReference>
<dbReference type="EMBL" id="CP091244">
    <property type="protein sequence ID" value="UJS25077.1"/>
    <property type="molecule type" value="Genomic_DNA"/>
</dbReference>
<dbReference type="Proteomes" id="UP001054801">
    <property type="component" value="Chromosome"/>
</dbReference>
<dbReference type="Pfam" id="PF13476">
    <property type="entry name" value="AAA_23"/>
    <property type="match status" value="1"/>
</dbReference>
<gene>
    <name evidence="2" type="ORF">L2Y54_03310</name>
</gene>
<dbReference type="RefSeq" id="WP_236499811.1">
    <property type="nucleotide sequence ID" value="NZ_CP091244.1"/>
</dbReference>
<dbReference type="InterPro" id="IPR027417">
    <property type="entry name" value="P-loop_NTPase"/>
</dbReference>
<evidence type="ECO:0000259" key="1">
    <source>
        <dbReference type="SMART" id="SM00382"/>
    </source>
</evidence>
<reference evidence="2" key="1">
    <citation type="journal article" date="2022" name="Microorganisms">
        <title>Two New Species of Filamentous Sulfur Bacteria of the Genus Thiothrix, Thiothrix winogradskyi sp. nov. and 'Candidatus Thiothrix sulfatifontis' sp. nov.</title>
        <authorList>
            <person name="Ravin N.V."/>
            <person name="Rossetti S."/>
            <person name="Beletsky A.V."/>
            <person name="Kadnikov V.V."/>
            <person name="Rudenko T.S."/>
            <person name="Smolyakov D.D."/>
            <person name="Moskvitina M.I."/>
            <person name="Gureeva M.V."/>
            <person name="Mardanov A.V."/>
            <person name="Grabovich M.Y."/>
        </authorList>
    </citation>
    <scope>NUCLEOTIDE SEQUENCE</scope>
    <source>
        <strain evidence="2">CT3</strain>
    </source>
</reference>
<dbReference type="PANTHER" id="PTHR32182:SF23">
    <property type="entry name" value="ATP BINDING PROTEIN"/>
    <property type="match status" value="1"/>
</dbReference>
<dbReference type="PANTHER" id="PTHR32182">
    <property type="entry name" value="DNA REPLICATION AND REPAIR PROTEIN RECF"/>
    <property type="match status" value="1"/>
</dbReference>
<dbReference type="Pfam" id="PF13304">
    <property type="entry name" value="AAA_21"/>
    <property type="match status" value="1"/>
</dbReference>
<accession>A0ABY3T1G3</accession>
<sequence>MVNEFKISSLELKNFRAFEALEIDFHKNLTVIVAKNGVGKTSILDAIAIAFSPFVKGFDGGTKLFSRNDVRRIKVRDTQSNEVELAFGGAIINVSAYLFGENITKWGRKRPALEKMRVSGKNTTALTQLALHLQERIQTEEGVSTLMLPLVSYYGTGRLWNIEESADVKFNNTSRTIGYANCLKPSSNFETFEQWFTYWSENKWRNLVKALQANKEPVETEFDQYVKSVNRAVSLCLKVSGWQEIDYDFERQTIVGIHKDHGRLPIHLLSDGVRSMIALVADIAFRATKLNPHLGAEASCKTPGIVLIDEVDMHLHPEWQQLVLGGLTTAFPEIQFIVTTHSPQVLTTVPPECIRELSREGDKVHVIIPEFSLGAESPYVLESIQGVHTRPQHLEIVQELNEYQHLIAEDQWDTPRAVVLREKLNTWGHGFEPALIKMDMDIRMRAYRRGQAAR</sequence>